<keyword evidence="1" id="KW-0812">Transmembrane</keyword>
<reference evidence="4" key="1">
    <citation type="submission" date="2015-02" db="EMBL/GenBank/DDBJ databases">
        <authorList>
            <person name="Chooi Y.-H."/>
        </authorList>
    </citation>
    <scope>NUCLEOTIDE SEQUENCE [LARGE SCALE GENOMIC DNA]</scope>
    <source>
        <strain evidence="4">strain Y</strain>
    </source>
</reference>
<evidence type="ECO:0000313" key="4">
    <source>
        <dbReference type="Proteomes" id="UP000033187"/>
    </source>
</evidence>
<keyword evidence="4" id="KW-1185">Reference proteome</keyword>
<feature type="domain" description="AB hydrolase-1" evidence="2">
    <location>
        <begin position="71"/>
        <end position="310"/>
    </location>
</feature>
<dbReference type="KEGG" id="fiy:BN1229_v1_3961"/>
<name>A0A0D6JKN8_9HYPH</name>
<dbReference type="InterPro" id="IPR050266">
    <property type="entry name" value="AB_hydrolase_sf"/>
</dbReference>
<dbReference type="Proteomes" id="UP000033187">
    <property type="component" value="Chromosome 1"/>
</dbReference>
<evidence type="ECO:0000256" key="1">
    <source>
        <dbReference type="SAM" id="Phobius"/>
    </source>
</evidence>
<dbReference type="PANTHER" id="PTHR43798">
    <property type="entry name" value="MONOACYLGLYCEROL LIPASE"/>
    <property type="match status" value="1"/>
</dbReference>
<dbReference type="InterPro" id="IPR000073">
    <property type="entry name" value="AB_hydrolase_1"/>
</dbReference>
<dbReference type="SUPFAM" id="SSF53474">
    <property type="entry name" value="alpha/beta-Hydrolases"/>
    <property type="match status" value="1"/>
</dbReference>
<protein>
    <recommendedName>
        <fullName evidence="2">AB hydrolase-1 domain-containing protein</fullName>
    </recommendedName>
</protein>
<dbReference type="KEGG" id="fil:BN1229_v1_3974"/>
<dbReference type="AlphaFoldDB" id="A0A0D6JKN8"/>
<keyword evidence="1" id="KW-0472">Membrane</keyword>
<sequence>MALGLGMPTTMGRRFTGSTLVRLVCIIICAGMLWTAPDASAGPRRYMVALSVPGQEQVALYAEEYGKGRPLLLLHGLGASTYTWRNLIPSLAQKHRVIAIDLKGFGRSQKPYNNAYSIHDHAALVSAFIRKRGLRDVTLIGHSFGGAVALMVTLEFNRKDPGRIRDLILMSAPAYNQPSTEFVRFMQTPVLPYAALTLIPPELSIWLSLDATEAQHISMDDISAYAEPFYDPAARHALITTARQIVPRDLKRLTARYPTIKQRTLIIWCDGDTTVPLATGKHLAKALPNAKLQVLNGCSHAPQHDRPRAVWNLMRRFLY</sequence>
<dbReference type="GO" id="GO:0046464">
    <property type="term" value="P:acylglycerol catabolic process"/>
    <property type="evidence" value="ECO:0007669"/>
    <property type="project" value="TreeGrafter"/>
</dbReference>
<dbReference type="GO" id="GO:0016020">
    <property type="term" value="C:membrane"/>
    <property type="evidence" value="ECO:0007669"/>
    <property type="project" value="TreeGrafter"/>
</dbReference>
<proteinExistence type="predicted"/>
<keyword evidence="1" id="KW-1133">Transmembrane helix</keyword>
<dbReference type="InterPro" id="IPR029058">
    <property type="entry name" value="AB_hydrolase_fold"/>
</dbReference>
<evidence type="ECO:0000313" key="3">
    <source>
        <dbReference type="EMBL" id="CPR22528.1"/>
    </source>
</evidence>
<dbReference type="Gene3D" id="3.40.50.1820">
    <property type="entry name" value="alpha/beta hydrolase"/>
    <property type="match status" value="1"/>
</dbReference>
<dbReference type="PRINTS" id="PR00111">
    <property type="entry name" value="ABHYDROLASE"/>
</dbReference>
<gene>
    <name evidence="3" type="ORF">YBN1229_v1_3961</name>
</gene>
<dbReference type="EMBL" id="LN829119">
    <property type="protein sequence ID" value="CPR22528.1"/>
    <property type="molecule type" value="Genomic_DNA"/>
</dbReference>
<dbReference type="Pfam" id="PF12697">
    <property type="entry name" value="Abhydrolase_6"/>
    <property type="match status" value="1"/>
</dbReference>
<evidence type="ECO:0000259" key="2">
    <source>
        <dbReference type="Pfam" id="PF12697"/>
    </source>
</evidence>
<organism evidence="3 4">
    <name type="scientific">Candidatus Filomicrobium marinum</name>
    <dbReference type="NCBI Taxonomy" id="1608628"/>
    <lineage>
        <taxon>Bacteria</taxon>
        <taxon>Pseudomonadati</taxon>
        <taxon>Pseudomonadota</taxon>
        <taxon>Alphaproteobacteria</taxon>
        <taxon>Hyphomicrobiales</taxon>
        <taxon>Hyphomicrobiaceae</taxon>
        <taxon>Filomicrobium</taxon>
    </lineage>
</organism>
<dbReference type="PANTHER" id="PTHR43798:SF33">
    <property type="entry name" value="HYDROLASE, PUTATIVE (AFU_ORTHOLOGUE AFUA_2G14860)-RELATED"/>
    <property type="match status" value="1"/>
</dbReference>
<accession>A0A0D6JKN8</accession>
<feature type="transmembrane region" description="Helical" evidence="1">
    <location>
        <begin position="20"/>
        <end position="37"/>
    </location>
</feature>
<dbReference type="GO" id="GO:0047372">
    <property type="term" value="F:monoacylglycerol lipase activity"/>
    <property type="evidence" value="ECO:0007669"/>
    <property type="project" value="TreeGrafter"/>
</dbReference>